<proteinExistence type="predicted"/>
<evidence type="ECO:0000313" key="1">
    <source>
        <dbReference type="EMBL" id="JAD51073.1"/>
    </source>
</evidence>
<accession>A0A0A9AMJ1</accession>
<protein>
    <submittedName>
        <fullName evidence="1">Uncharacterized protein</fullName>
    </submittedName>
</protein>
<organism evidence="1">
    <name type="scientific">Arundo donax</name>
    <name type="common">Giant reed</name>
    <name type="synonym">Donax arundinaceus</name>
    <dbReference type="NCBI Taxonomy" id="35708"/>
    <lineage>
        <taxon>Eukaryota</taxon>
        <taxon>Viridiplantae</taxon>
        <taxon>Streptophyta</taxon>
        <taxon>Embryophyta</taxon>
        <taxon>Tracheophyta</taxon>
        <taxon>Spermatophyta</taxon>
        <taxon>Magnoliopsida</taxon>
        <taxon>Liliopsida</taxon>
        <taxon>Poales</taxon>
        <taxon>Poaceae</taxon>
        <taxon>PACMAD clade</taxon>
        <taxon>Arundinoideae</taxon>
        <taxon>Arundineae</taxon>
        <taxon>Arundo</taxon>
    </lineage>
</organism>
<name>A0A0A9AMJ1_ARUDO</name>
<dbReference type="EMBL" id="GBRH01246822">
    <property type="protein sequence ID" value="JAD51073.1"/>
    <property type="molecule type" value="Transcribed_RNA"/>
</dbReference>
<sequence>MDIEIHLQHKAAAHQLKHFSSRSSDDQALSDTNQATKKKFVMFQTIHS</sequence>
<dbReference type="AlphaFoldDB" id="A0A0A9AMJ1"/>
<reference evidence="1" key="1">
    <citation type="submission" date="2014-09" db="EMBL/GenBank/DDBJ databases">
        <authorList>
            <person name="Magalhaes I.L.F."/>
            <person name="Oliveira U."/>
            <person name="Santos F.R."/>
            <person name="Vidigal T.H.D.A."/>
            <person name="Brescovit A.D."/>
            <person name="Santos A.J."/>
        </authorList>
    </citation>
    <scope>NUCLEOTIDE SEQUENCE</scope>
    <source>
        <tissue evidence="1">Shoot tissue taken approximately 20 cm above the soil surface</tissue>
    </source>
</reference>
<reference evidence="1" key="2">
    <citation type="journal article" date="2015" name="Data Brief">
        <title>Shoot transcriptome of the giant reed, Arundo donax.</title>
        <authorList>
            <person name="Barrero R.A."/>
            <person name="Guerrero F.D."/>
            <person name="Moolhuijzen P."/>
            <person name="Goolsby J.A."/>
            <person name="Tidwell J."/>
            <person name="Bellgard S.E."/>
            <person name="Bellgard M.I."/>
        </authorList>
    </citation>
    <scope>NUCLEOTIDE SEQUENCE</scope>
    <source>
        <tissue evidence="1">Shoot tissue taken approximately 20 cm above the soil surface</tissue>
    </source>
</reference>